<dbReference type="RefSeq" id="WP_062475257.1">
    <property type="nucleotide sequence ID" value="NZ_CP013650.1"/>
</dbReference>
<dbReference type="KEGG" id="lal:AT746_01135"/>
<dbReference type="InterPro" id="IPR011990">
    <property type="entry name" value="TPR-like_helical_dom_sf"/>
</dbReference>
<organism evidence="1 2">
    <name type="scientific">Lacimicrobium alkaliphilum</name>
    <dbReference type="NCBI Taxonomy" id="1526571"/>
    <lineage>
        <taxon>Bacteria</taxon>
        <taxon>Pseudomonadati</taxon>
        <taxon>Pseudomonadota</taxon>
        <taxon>Gammaproteobacteria</taxon>
        <taxon>Alteromonadales</taxon>
        <taxon>Alteromonadaceae</taxon>
        <taxon>Lacimicrobium</taxon>
    </lineage>
</organism>
<dbReference type="EMBL" id="CP013650">
    <property type="protein sequence ID" value="ALS97017.1"/>
    <property type="molecule type" value="Genomic_DNA"/>
</dbReference>
<accession>A0A0U3B0J0</accession>
<proteinExistence type="predicted"/>
<dbReference type="Gene3D" id="1.25.40.10">
    <property type="entry name" value="Tetratricopeptide repeat domain"/>
    <property type="match status" value="1"/>
</dbReference>
<evidence type="ECO:0008006" key="3">
    <source>
        <dbReference type="Google" id="ProtNLM"/>
    </source>
</evidence>
<reference evidence="1 2" key="1">
    <citation type="submission" date="2015-12" db="EMBL/GenBank/DDBJ databases">
        <title>Complete genome of Lacimicrobium alkaliphilum KCTC 32984.</title>
        <authorList>
            <person name="Kim S.-G."/>
            <person name="Lee Y.-J."/>
        </authorList>
    </citation>
    <scope>NUCLEOTIDE SEQUENCE [LARGE SCALE GENOMIC DNA]</scope>
    <source>
        <strain evidence="1 2">YelD216</strain>
    </source>
</reference>
<dbReference type="Proteomes" id="UP000068447">
    <property type="component" value="Chromosome"/>
</dbReference>
<gene>
    <name evidence="1" type="ORF">AT746_01135</name>
</gene>
<evidence type="ECO:0000313" key="2">
    <source>
        <dbReference type="Proteomes" id="UP000068447"/>
    </source>
</evidence>
<dbReference type="SUPFAM" id="SSF48452">
    <property type="entry name" value="TPR-like"/>
    <property type="match status" value="1"/>
</dbReference>
<sequence length="266" mass="30063">MQLQAPEHSTAWFRATYLLMNAMWETDRLSISRSEMASYVGIPDSPPVFAATANTIYAKQLISAGEPETGRQYAKNAASLLLSMPGSALTPRRYSDVIELYQYLGDYKKAQQLIDEAMAHFSDIKKGYIKADLLMAAGHNAFHFKNWQQAFSLYQRSAEAHLEAKSLIGAAVAYANTGRSLQSSEQWSEAEKMLLKSVSLYDQLNQKSELRDKFYVQLRLCEVLLAQSKTEQAQKLFATLNPDSLHTYHRQIYNKLALELTETVSE</sequence>
<dbReference type="OrthoDB" id="6383895at2"/>
<protein>
    <recommendedName>
        <fullName evidence="3">MalT-like TPR region domain-containing protein</fullName>
    </recommendedName>
</protein>
<keyword evidence="2" id="KW-1185">Reference proteome</keyword>
<dbReference type="AlphaFoldDB" id="A0A0U3B0J0"/>
<evidence type="ECO:0000313" key="1">
    <source>
        <dbReference type="EMBL" id="ALS97017.1"/>
    </source>
</evidence>
<name>A0A0U3B0J0_9ALTE</name>